<feature type="domain" description="Acyl-CoA dehydrogenase/oxidase N-terminal" evidence="2">
    <location>
        <begin position="36"/>
        <end position="98"/>
    </location>
</feature>
<dbReference type="AlphaFoldDB" id="A0A857MHB9"/>
<keyword evidence="1" id="KW-0560">Oxidoreductase</keyword>
<dbReference type="Gene3D" id="1.20.140.10">
    <property type="entry name" value="Butyryl-CoA Dehydrogenase, subunit A, domain 3"/>
    <property type="match status" value="1"/>
</dbReference>
<dbReference type="InterPro" id="IPR037069">
    <property type="entry name" value="AcylCoA_DH/ox_N_sf"/>
</dbReference>
<gene>
    <name evidence="4" type="ORF">GII30_22435</name>
</gene>
<accession>A0A857MHB9</accession>
<dbReference type="InterPro" id="IPR046373">
    <property type="entry name" value="Acyl-CoA_Oxase/DH_mid-dom_sf"/>
</dbReference>
<evidence type="ECO:0000313" key="4">
    <source>
        <dbReference type="EMBL" id="QHN41548.1"/>
    </source>
</evidence>
<dbReference type="RefSeq" id="WP_005183762.1">
    <property type="nucleotide sequence ID" value="NZ_CP045804.1"/>
</dbReference>
<dbReference type="Pfam" id="PF02771">
    <property type="entry name" value="Acyl-CoA_dh_N"/>
    <property type="match status" value="1"/>
</dbReference>
<dbReference type="Gene3D" id="1.10.540.10">
    <property type="entry name" value="Acyl-CoA dehydrogenase/oxidase, N-terminal domain"/>
    <property type="match status" value="1"/>
</dbReference>
<dbReference type="InterPro" id="IPR013107">
    <property type="entry name" value="Acyl-CoA_DH_C"/>
</dbReference>
<dbReference type="Gene3D" id="2.40.110.10">
    <property type="entry name" value="Butyryl-CoA Dehydrogenase, subunit A, domain 2"/>
    <property type="match status" value="1"/>
</dbReference>
<dbReference type="GO" id="GO:0050660">
    <property type="term" value="F:flavin adenine dinucleotide binding"/>
    <property type="evidence" value="ECO:0007669"/>
    <property type="project" value="InterPro"/>
</dbReference>
<feature type="domain" description="Acyl-CoA dehydrogenase C-terminal" evidence="3">
    <location>
        <begin position="257"/>
        <end position="392"/>
    </location>
</feature>
<dbReference type="SUPFAM" id="SSF47203">
    <property type="entry name" value="Acyl-CoA dehydrogenase C-terminal domain-like"/>
    <property type="match status" value="1"/>
</dbReference>
<dbReference type="Pfam" id="PF08028">
    <property type="entry name" value="Acyl-CoA_dh_2"/>
    <property type="match status" value="1"/>
</dbReference>
<protein>
    <submittedName>
        <fullName evidence="4">Acyl-CoA dehydrogenase</fullName>
    </submittedName>
</protein>
<dbReference type="EMBL" id="CP045810">
    <property type="protein sequence ID" value="QHN41548.1"/>
    <property type="molecule type" value="Genomic_DNA"/>
</dbReference>
<dbReference type="GO" id="GO:0016627">
    <property type="term" value="F:oxidoreductase activity, acting on the CH-CH group of donors"/>
    <property type="evidence" value="ECO:0007669"/>
    <property type="project" value="InterPro"/>
</dbReference>
<dbReference type="SUPFAM" id="SSF56645">
    <property type="entry name" value="Acyl-CoA dehydrogenase NM domain-like"/>
    <property type="match status" value="1"/>
</dbReference>
<dbReference type="PIRSF" id="PIRSF016578">
    <property type="entry name" value="HsaA"/>
    <property type="match status" value="1"/>
</dbReference>
<dbReference type="InterPro" id="IPR009100">
    <property type="entry name" value="AcylCoA_DH/oxidase_NM_dom_sf"/>
</dbReference>
<evidence type="ECO:0000256" key="1">
    <source>
        <dbReference type="ARBA" id="ARBA00023002"/>
    </source>
</evidence>
<proteinExistence type="predicted"/>
<evidence type="ECO:0000259" key="3">
    <source>
        <dbReference type="Pfam" id="PF08028"/>
    </source>
</evidence>
<reference evidence="4" key="1">
    <citation type="journal article" date="2021" name="Nat. Microbiol.">
        <title>Cocultivation of an ultrasmall environmental parasitic bacterium with lytic ability against bacteria associated with wastewater foams.</title>
        <authorList>
            <person name="Batinovic S."/>
            <person name="Rose J.J.A."/>
            <person name="Ratcliffe J."/>
            <person name="Seviour R.J."/>
            <person name="Petrovski S."/>
        </authorList>
    </citation>
    <scope>NUCLEOTIDE SEQUENCE</scope>
    <source>
        <strain evidence="4">CON44</strain>
    </source>
</reference>
<dbReference type="InterPro" id="IPR036250">
    <property type="entry name" value="AcylCo_DH-like_C"/>
</dbReference>
<name>A0A857MHB9_9ACTN</name>
<sequence>MTTISESAPAVATDEPTAGELIQRAKDLIPLLIENQDRTEQATRCSPEVHEAIRAAGLYRTLIPRRYGGYEQDITTFTEIVKQLARGCPSTAWGFCLAARHVVQAATIFPEHVQDQVLSAEFRAAEVAAPTLRIRKVEGGWSLTGTAQFASGIPYSTYYMGQALPVESEDGPPVGPPSLFIAPPGTWEMVDDWGWTLGLRGSGSNSIKFDGAVIPDDYVVPNTLAIDFPVGQGMPGLRLHDNPIYTGRTVGPITLDMAALMTGMALGALDEYETLLATKRTMRPPQIIRAEDPDYQRLYGRAFSKLFAAEALIRQGGEHHQQACRDQADGSQEFTALIDLETSALAGEAFTLAWDAVQEIILPGAGTGAIGDGSRIQRIWRDMSTARTHVYVVQIDLYHRDIGQLRLLPQAD</sequence>
<organism evidence="4">
    <name type="scientific">Gordonia amarae</name>
    <dbReference type="NCBI Taxonomy" id="36821"/>
    <lineage>
        <taxon>Bacteria</taxon>
        <taxon>Bacillati</taxon>
        <taxon>Actinomycetota</taxon>
        <taxon>Actinomycetes</taxon>
        <taxon>Mycobacteriales</taxon>
        <taxon>Gordoniaceae</taxon>
        <taxon>Gordonia</taxon>
    </lineage>
</organism>
<evidence type="ECO:0000259" key="2">
    <source>
        <dbReference type="Pfam" id="PF02771"/>
    </source>
</evidence>
<dbReference type="InterPro" id="IPR013786">
    <property type="entry name" value="AcylCoA_DH/ox_N"/>
</dbReference>